<dbReference type="GO" id="GO:0003677">
    <property type="term" value="F:DNA binding"/>
    <property type="evidence" value="ECO:0007669"/>
    <property type="project" value="UniProtKB-KW"/>
</dbReference>
<organism evidence="4 5">
    <name type="scientific">Enterococcus florum</name>
    <dbReference type="NCBI Taxonomy" id="2480627"/>
    <lineage>
        <taxon>Bacteria</taxon>
        <taxon>Bacillati</taxon>
        <taxon>Bacillota</taxon>
        <taxon>Bacilli</taxon>
        <taxon>Lactobacillales</taxon>
        <taxon>Enterococcaceae</taxon>
        <taxon>Enterococcus</taxon>
    </lineage>
</organism>
<feature type="transmembrane region" description="Helical" evidence="2">
    <location>
        <begin position="159"/>
        <end position="183"/>
    </location>
</feature>
<keyword evidence="2" id="KW-0472">Membrane</keyword>
<dbReference type="InterPro" id="IPR001387">
    <property type="entry name" value="Cro/C1-type_HTH"/>
</dbReference>
<dbReference type="SUPFAM" id="SSF47413">
    <property type="entry name" value="lambda repressor-like DNA-binding domains"/>
    <property type="match status" value="1"/>
</dbReference>
<dbReference type="EMBL" id="BJCC01000024">
    <property type="protein sequence ID" value="GCF94902.1"/>
    <property type="molecule type" value="Genomic_DNA"/>
</dbReference>
<proteinExistence type="predicted"/>
<evidence type="ECO:0000313" key="5">
    <source>
        <dbReference type="Proteomes" id="UP000290567"/>
    </source>
</evidence>
<feature type="transmembrane region" description="Helical" evidence="2">
    <location>
        <begin position="105"/>
        <end position="122"/>
    </location>
</feature>
<evidence type="ECO:0000259" key="3">
    <source>
        <dbReference type="PROSITE" id="PS50943"/>
    </source>
</evidence>
<evidence type="ECO:0000313" key="4">
    <source>
        <dbReference type="EMBL" id="GCF94902.1"/>
    </source>
</evidence>
<dbReference type="PANTHER" id="PTHR46558">
    <property type="entry name" value="TRACRIPTIONAL REGULATORY PROTEIN-RELATED-RELATED"/>
    <property type="match status" value="1"/>
</dbReference>
<dbReference type="PROSITE" id="PS50943">
    <property type="entry name" value="HTH_CROC1"/>
    <property type="match status" value="1"/>
</dbReference>
<keyword evidence="5" id="KW-1185">Reference proteome</keyword>
<evidence type="ECO:0000256" key="2">
    <source>
        <dbReference type="SAM" id="Phobius"/>
    </source>
</evidence>
<dbReference type="Pfam" id="PF01381">
    <property type="entry name" value="HTH_3"/>
    <property type="match status" value="1"/>
</dbReference>
<keyword evidence="2" id="KW-0812">Transmembrane</keyword>
<dbReference type="PANTHER" id="PTHR46558:SF15">
    <property type="entry name" value="HELIX-TURN-HELIX DOMAIN PROTEIN"/>
    <property type="match status" value="1"/>
</dbReference>
<dbReference type="CDD" id="cd00093">
    <property type="entry name" value="HTH_XRE"/>
    <property type="match status" value="1"/>
</dbReference>
<dbReference type="Gene3D" id="1.10.260.40">
    <property type="entry name" value="lambda repressor-like DNA-binding domains"/>
    <property type="match status" value="1"/>
</dbReference>
<reference evidence="5" key="1">
    <citation type="submission" date="2019-02" db="EMBL/GenBank/DDBJ databases">
        <title>Draft genome sequence of Enterococcus sp. Gos25-1.</title>
        <authorList>
            <person name="Tanaka N."/>
            <person name="Shiwa Y."/>
            <person name="Fujita N."/>
        </authorList>
    </citation>
    <scope>NUCLEOTIDE SEQUENCE [LARGE SCALE GENOMIC DNA]</scope>
    <source>
        <strain evidence="5">Gos25-1</strain>
    </source>
</reference>
<feature type="domain" description="HTH cro/C1-type" evidence="3">
    <location>
        <begin position="7"/>
        <end position="61"/>
    </location>
</feature>
<dbReference type="InterPro" id="IPR010982">
    <property type="entry name" value="Lambda_DNA-bd_dom_sf"/>
</dbReference>
<keyword evidence="1" id="KW-0238">DNA-binding</keyword>
<evidence type="ECO:0000256" key="1">
    <source>
        <dbReference type="ARBA" id="ARBA00023125"/>
    </source>
</evidence>
<dbReference type="AlphaFoldDB" id="A0A4P5PGW7"/>
<protein>
    <submittedName>
        <fullName evidence="4">Transcriptional regulator</fullName>
    </submittedName>
</protein>
<feature type="transmembrane region" description="Helical" evidence="2">
    <location>
        <begin position="83"/>
        <end position="99"/>
    </location>
</feature>
<keyword evidence="2" id="KW-1133">Transmembrane helix</keyword>
<dbReference type="OrthoDB" id="4427456at2"/>
<comment type="caution">
    <text evidence="4">The sequence shown here is derived from an EMBL/GenBank/DDBJ whole genome shotgun (WGS) entry which is preliminary data.</text>
</comment>
<accession>A0A4P5PGW7</accession>
<name>A0A4P5PGW7_9ENTE</name>
<dbReference type="Proteomes" id="UP000290567">
    <property type="component" value="Unassembled WGS sequence"/>
</dbReference>
<dbReference type="RefSeq" id="WP_146623302.1">
    <property type="nucleotide sequence ID" value="NZ_BJCC01000024.1"/>
</dbReference>
<gene>
    <name evidence="4" type="ORF">NRIC_27930</name>
</gene>
<sequence>MNLNKQIKHFRDREKWSQEELAEKIYVSRQTISNWETGRSYPDVQNLLLLSVLFGVSLDDLVKGDVEMMKQEVERKEMNKWSIVMIVSLVIATVSFGAASSSAGYIFSLVSFLVMFYAAFKLEKLKKNSKIKTYSEILAFMENKEIDQATIEKNRRKDFLIKGLLVIGFAIGGAILTLLGIYLF</sequence>
<dbReference type="SMART" id="SM00530">
    <property type="entry name" value="HTH_XRE"/>
    <property type="match status" value="1"/>
</dbReference>